<dbReference type="PANTHER" id="PTHR35884">
    <property type="entry name" value="SMALL AGGREGATE FORMATION PROTEIN"/>
    <property type="match status" value="1"/>
</dbReference>
<dbReference type="PhylomeDB" id="Q54CN2"/>
<dbReference type="InterPro" id="IPR038768">
    <property type="entry name" value="SmlA"/>
</dbReference>
<organism evidence="2 3">
    <name type="scientific">Dictyostelium discoideum</name>
    <name type="common">Social amoeba</name>
    <dbReference type="NCBI Taxonomy" id="44689"/>
    <lineage>
        <taxon>Eukaryota</taxon>
        <taxon>Amoebozoa</taxon>
        <taxon>Evosea</taxon>
        <taxon>Eumycetozoa</taxon>
        <taxon>Dictyostelia</taxon>
        <taxon>Dictyosteliales</taxon>
        <taxon>Dictyosteliaceae</taxon>
        <taxon>Dictyostelium</taxon>
    </lineage>
</organism>
<dbReference type="EMBL" id="AAFI02000197">
    <property type="protein sequence ID" value="EAL61032.1"/>
    <property type="molecule type" value="Genomic_DNA"/>
</dbReference>
<reference evidence="2 3" key="1">
    <citation type="journal article" date="2005" name="Nature">
        <title>The genome of the social amoeba Dictyostelium discoideum.</title>
        <authorList>
            <consortium name="The Dictyostelium discoideum Sequencing Consortium"/>
            <person name="Eichinger L."/>
            <person name="Pachebat J.A."/>
            <person name="Glockner G."/>
            <person name="Rajandream M.A."/>
            <person name="Sucgang R."/>
            <person name="Berriman M."/>
            <person name="Song J."/>
            <person name="Olsen R."/>
            <person name="Szafranski K."/>
            <person name="Xu Q."/>
            <person name="Tunggal B."/>
            <person name="Kummerfeld S."/>
            <person name="Madera M."/>
            <person name="Konfortov B.A."/>
            <person name="Rivero F."/>
            <person name="Bankier A.T."/>
            <person name="Lehmann R."/>
            <person name="Hamlin N."/>
            <person name="Davies R."/>
            <person name="Gaudet P."/>
            <person name="Fey P."/>
            <person name="Pilcher K."/>
            <person name="Chen G."/>
            <person name="Saunders D."/>
            <person name="Sodergren E."/>
            <person name="Davis P."/>
            <person name="Kerhornou A."/>
            <person name="Nie X."/>
            <person name="Hall N."/>
            <person name="Anjard C."/>
            <person name="Hemphill L."/>
            <person name="Bason N."/>
            <person name="Farbrother P."/>
            <person name="Desany B."/>
            <person name="Just E."/>
            <person name="Morio T."/>
            <person name="Rost R."/>
            <person name="Churcher C."/>
            <person name="Cooper J."/>
            <person name="Haydock S."/>
            <person name="van Driessche N."/>
            <person name="Cronin A."/>
            <person name="Goodhead I."/>
            <person name="Muzny D."/>
            <person name="Mourier T."/>
            <person name="Pain A."/>
            <person name="Lu M."/>
            <person name="Harper D."/>
            <person name="Lindsay R."/>
            <person name="Hauser H."/>
            <person name="James K."/>
            <person name="Quiles M."/>
            <person name="Madan Babu M."/>
            <person name="Saito T."/>
            <person name="Buchrieser C."/>
            <person name="Wardroper A."/>
            <person name="Felder M."/>
            <person name="Thangavelu M."/>
            <person name="Johnson D."/>
            <person name="Knights A."/>
            <person name="Loulseged H."/>
            <person name="Mungall K."/>
            <person name="Oliver K."/>
            <person name="Price C."/>
            <person name="Quail M.A."/>
            <person name="Urushihara H."/>
            <person name="Hernandez J."/>
            <person name="Rabbinowitsch E."/>
            <person name="Steffen D."/>
            <person name="Sanders M."/>
            <person name="Ma J."/>
            <person name="Kohara Y."/>
            <person name="Sharp S."/>
            <person name="Simmonds M."/>
            <person name="Spiegler S."/>
            <person name="Tivey A."/>
            <person name="Sugano S."/>
            <person name="White B."/>
            <person name="Walker D."/>
            <person name="Woodward J."/>
            <person name="Winckler T."/>
            <person name="Tanaka Y."/>
            <person name="Shaulsky G."/>
            <person name="Schleicher M."/>
            <person name="Weinstock G."/>
            <person name="Rosenthal A."/>
            <person name="Cox E.C."/>
            <person name="Chisholm R.L."/>
            <person name="Gibbs R."/>
            <person name="Loomis W.F."/>
            <person name="Platzer M."/>
            <person name="Kay R.R."/>
            <person name="Williams J."/>
            <person name="Dear P.H."/>
            <person name="Noegel A.A."/>
            <person name="Barrell B."/>
            <person name="Kuspa A."/>
        </authorList>
    </citation>
    <scope>NUCLEOTIDE SEQUENCE [LARGE SCALE GENOMIC DNA]</scope>
    <source>
        <strain evidence="2 3">AX4</strain>
    </source>
</reference>
<dbReference type="InParanoid" id="Q54CN2"/>
<dbReference type="PaxDb" id="44689-DDB0219798"/>
<evidence type="ECO:0000313" key="2">
    <source>
        <dbReference type="EMBL" id="EAL61032.1"/>
    </source>
</evidence>
<dbReference type="FunCoup" id="Q54CN2">
    <property type="interactions" value="82"/>
</dbReference>
<sequence length="269" mass="30838">MEPTVESIIPPNVITLKHYRESKDFKDRAAFRRFDMKNSQMCKSNSEIAAVTKSQTFPEPMCMNEAPWSTDLKIFKFVGNHPNRTMDVYCFAKPVACFLDFQGDKEIAGTVKTTLTKKKGSSKSSTIKVEATASAGASIMGCEAKLSVTSGYSYTSSQMEETTETWEETLTPGSYYQYQNIMLYAFIFNDETDDFKDLDASWQLSSCTGVKVYYGKGTQRYFFFPVYRDDCFTKLYKEDFYSTVSFDEVSNYLTTDGVNRWYSDVKFPW</sequence>
<feature type="domain" description="Monalysin Pore-forming" evidence="1">
    <location>
        <begin position="39"/>
        <end position="255"/>
    </location>
</feature>
<dbReference type="OMA" id="NAINDDQ"/>
<dbReference type="InterPro" id="IPR040927">
    <property type="entry name" value="PF_Monalysin"/>
</dbReference>
<dbReference type="AlphaFoldDB" id="Q54CN2"/>
<dbReference type="Proteomes" id="UP000002195">
    <property type="component" value="Unassembled WGS sequence"/>
</dbReference>
<comment type="caution">
    <text evidence="2">The sequence shown here is derived from an EMBL/GenBank/DDBJ whole genome shotgun (WGS) entry which is preliminary data.</text>
</comment>
<dbReference type="GO" id="GO:0031157">
    <property type="term" value="P:regulation of aggregate size involved in sorocarp development"/>
    <property type="evidence" value="ECO:0007669"/>
    <property type="project" value="InterPro"/>
</dbReference>
<dbReference type="VEuPathDB" id="AmoebaDB:DDB_G0292966"/>
<evidence type="ECO:0000313" key="3">
    <source>
        <dbReference type="Proteomes" id="UP000002195"/>
    </source>
</evidence>
<evidence type="ECO:0000259" key="1">
    <source>
        <dbReference type="Pfam" id="PF18063"/>
    </source>
</evidence>
<dbReference type="HOGENOM" id="CLU_085553_0_0_1"/>
<dbReference type="PANTHER" id="PTHR35884:SF1">
    <property type="entry name" value="MONALYSIN BETA BARREL PORE-FORMING DOMAIN-CONTAINING PROTEIN-RELATED"/>
    <property type="match status" value="1"/>
</dbReference>
<proteinExistence type="predicted"/>
<dbReference type="Pfam" id="PF18063">
    <property type="entry name" value="BB_PF"/>
    <property type="match status" value="1"/>
</dbReference>
<dbReference type="dictyBase" id="DDB_G0292966"/>
<dbReference type="GeneID" id="8628902"/>
<protein>
    <recommendedName>
        <fullName evidence="1">Monalysin Pore-forming domain-containing protein</fullName>
    </recommendedName>
</protein>
<gene>
    <name evidence="2" type="ORF">DDB_G0292966</name>
</gene>
<keyword evidence="3" id="KW-1185">Reference proteome</keyword>
<dbReference type="RefSeq" id="XP_629384.1">
    <property type="nucleotide sequence ID" value="XM_629382.1"/>
</dbReference>
<name>Q54CN2_DICDI</name>
<dbReference type="KEGG" id="ddi:DDB_G0292966"/>
<accession>Q54CN2</accession>